<sequence length="83" mass="9114">MADKTVLNHYKEMVEKTKQLHLELMVLSSKMSCIVDRIYAELPDDAVAESLGLVGSGDLSNDQSSNSESSAPHLKNVLDTDHL</sequence>
<reference evidence="2" key="1">
    <citation type="journal article" date="2021" name="mSystems">
        <title>Bacteria and Archaea Synergistically Convert Glycine Betaine to Biogenic Methane in the Formosa Cold Seep of the South China Sea.</title>
        <authorList>
            <person name="Li L."/>
            <person name="Zhang W."/>
            <person name="Zhang S."/>
            <person name="Song L."/>
            <person name="Sun Q."/>
            <person name="Zhang H."/>
            <person name="Xiang H."/>
            <person name="Dong X."/>
        </authorList>
    </citation>
    <scope>NUCLEOTIDE SEQUENCE</scope>
    <source>
        <strain evidence="2">LLY</strain>
    </source>
</reference>
<gene>
    <name evidence="2" type="ORF">KDK67_02270</name>
</gene>
<proteinExistence type="predicted"/>
<dbReference type="AlphaFoldDB" id="A0A9E4ZDI6"/>
<feature type="compositionally biased region" description="Low complexity" evidence="1">
    <location>
        <begin position="60"/>
        <end position="70"/>
    </location>
</feature>
<evidence type="ECO:0000313" key="2">
    <source>
        <dbReference type="EMBL" id="MCM1985847.1"/>
    </source>
</evidence>
<keyword evidence="3" id="KW-1185">Reference proteome</keyword>
<accession>A0A9E4ZDI6</accession>
<evidence type="ECO:0000313" key="3">
    <source>
        <dbReference type="Proteomes" id="UP001056766"/>
    </source>
</evidence>
<protein>
    <submittedName>
        <fullName evidence="2">Uncharacterized protein</fullName>
    </submittedName>
</protein>
<dbReference type="RefSeq" id="WP_250867220.1">
    <property type="nucleotide sequence ID" value="NZ_JAGSOI010000005.1"/>
</dbReference>
<feature type="region of interest" description="Disordered" evidence="1">
    <location>
        <begin position="55"/>
        <end position="83"/>
    </location>
</feature>
<organism evidence="2 3">
    <name type="scientific">Methanococcoides seepicolus</name>
    <dbReference type="NCBI Taxonomy" id="2828780"/>
    <lineage>
        <taxon>Archaea</taxon>
        <taxon>Methanobacteriati</taxon>
        <taxon>Methanobacteriota</taxon>
        <taxon>Stenosarchaea group</taxon>
        <taxon>Methanomicrobia</taxon>
        <taxon>Methanosarcinales</taxon>
        <taxon>Methanosarcinaceae</taxon>
        <taxon>Methanococcoides</taxon>
    </lineage>
</organism>
<name>A0A9E4ZDI6_9EURY</name>
<reference evidence="2" key="2">
    <citation type="submission" date="2021-04" db="EMBL/GenBank/DDBJ databases">
        <authorList>
            <person name="Dong X."/>
        </authorList>
    </citation>
    <scope>NUCLEOTIDE SEQUENCE</scope>
    <source>
        <strain evidence="2">LLY</strain>
    </source>
</reference>
<evidence type="ECO:0000256" key="1">
    <source>
        <dbReference type="SAM" id="MobiDB-lite"/>
    </source>
</evidence>
<dbReference type="EMBL" id="JAGSOI010000005">
    <property type="protein sequence ID" value="MCM1985847.1"/>
    <property type="molecule type" value="Genomic_DNA"/>
</dbReference>
<dbReference type="Proteomes" id="UP001056766">
    <property type="component" value="Unassembled WGS sequence"/>
</dbReference>
<comment type="caution">
    <text evidence="2">The sequence shown here is derived from an EMBL/GenBank/DDBJ whole genome shotgun (WGS) entry which is preliminary data.</text>
</comment>